<evidence type="ECO:0000313" key="1">
    <source>
        <dbReference type="EMBL" id="KAL1851351.1"/>
    </source>
</evidence>
<comment type="caution">
    <text evidence="1">The sequence shown here is derived from an EMBL/GenBank/DDBJ whole genome shotgun (WGS) entry which is preliminary data.</text>
</comment>
<sequence length="175" mass="19222">MDPVSGFSLAVNALAVVDFSRTFLEVLGQVSEAGSPATTQHIGGIVRSLQTSNAKVKSQSRNGHDEKAFTNLVDECQKISDELLAFVEDVSVSQSSTMVTRIKITTRTMWNHSMIEQKKARLEAIRAQLLFDIVVPMAAKVDAIPDTKLLNVQTQTLLDAIRTDQKKIRCTGKGY</sequence>
<protein>
    <recommendedName>
        <fullName evidence="3">Fungal N-terminal domain-containing protein</fullName>
    </recommendedName>
</protein>
<reference evidence="1 2" key="1">
    <citation type="journal article" date="2024" name="IMA Fungus">
        <title>IMA Genome - F19 : A genome assembly and annotation guide to empower mycologists, including annotated draft genome sequences of Ceratocystis pirilliformis, Diaporthe australafricana, Fusarium ophioides, Paecilomyces lecythidis, and Sporothrix stenoceras.</title>
        <authorList>
            <person name="Aylward J."/>
            <person name="Wilson A.M."/>
            <person name="Visagie C.M."/>
            <person name="Spraker J."/>
            <person name="Barnes I."/>
            <person name="Buitendag C."/>
            <person name="Ceriani C."/>
            <person name="Del Mar Angel L."/>
            <person name="du Plessis D."/>
            <person name="Fuchs T."/>
            <person name="Gasser K."/>
            <person name="Kramer D."/>
            <person name="Li W."/>
            <person name="Munsamy K."/>
            <person name="Piso A."/>
            <person name="Price J.L."/>
            <person name="Sonnekus B."/>
            <person name="Thomas C."/>
            <person name="van der Nest A."/>
            <person name="van Dijk A."/>
            <person name="van Heerden A."/>
            <person name="van Vuuren N."/>
            <person name="Yilmaz N."/>
            <person name="Duong T.A."/>
            <person name="van der Merwe N.A."/>
            <person name="Wingfield M.J."/>
            <person name="Wingfield B.D."/>
        </authorList>
    </citation>
    <scope>NUCLEOTIDE SEQUENCE [LARGE SCALE GENOMIC DNA]</scope>
    <source>
        <strain evidence="1 2">CMW 18300</strain>
    </source>
</reference>
<gene>
    <name evidence="1" type="ORF">Daus18300_012597</name>
</gene>
<dbReference type="Proteomes" id="UP001583177">
    <property type="component" value="Unassembled WGS sequence"/>
</dbReference>
<accession>A0ABR3W239</accession>
<dbReference type="EMBL" id="JAWRVE010000174">
    <property type="protein sequence ID" value="KAL1851351.1"/>
    <property type="molecule type" value="Genomic_DNA"/>
</dbReference>
<proteinExistence type="predicted"/>
<evidence type="ECO:0000313" key="2">
    <source>
        <dbReference type="Proteomes" id="UP001583177"/>
    </source>
</evidence>
<name>A0ABR3W239_9PEZI</name>
<organism evidence="1 2">
    <name type="scientific">Diaporthe australafricana</name>
    <dbReference type="NCBI Taxonomy" id="127596"/>
    <lineage>
        <taxon>Eukaryota</taxon>
        <taxon>Fungi</taxon>
        <taxon>Dikarya</taxon>
        <taxon>Ascomycota</taxon>
        <taxon>Pezizomycotina</taxon>
        <taxon>Sordariomycetes</taxon>
        <taxon>Sordariomycetidae</taxon>
        <taxon>Diaporthales</taxon>
        <taxon>Diaporthaceae</taxon>
        <taxon>Diaporthe</taxon>
    </lineage>
</organism>
<keyword evidence="2" id="KW-1185">Reference proteome</keyword>
<evidence type="ECO:0008006" key="3">
    <source>
        <dbReference type="Google" id="ProtNLM"/>
    </source>
</evidence>